<dbReference type="eggNOG" id="COG3264">
    <property type="taxonomic scope" value="Bacteria"/>
</dbReference>
<reference evidence="11 12" key="1">
    <citation type="submission" date="2007-01" db="EMBL/GenBank/DDBJ databases">
        <authorList>
            <person name="Haygood M."/>
            <person name="Podell S."/>
            <person name="Anderson C."/>
            <person name="Hopkinson B."/>
            <person name="Roe K."/>
            <person name="Barbeau K."/>
            <person name="Gaasterland T."/>
            <person name="Ferriera S."/>
            <person name="Johnson J."/>
            <person name="Kravitz S."/>
            <person name="Beeson K."/>
            <person name="Sutton G."/>
            <person name="Rogers Y.-H."/>
            <person name="Friedman R."/>
            <person name="Frazier M."/>
            <person name="Venter J.C."/>
        </authorList>
    </citation>
    <scope>NUCLEOTIDE SEQUENCE [LARGE SCALE GENOMIC DNA]</scope>
    <source>
        <strain evidence="11 12">ATCC 23134</strain>
    </source>
</reference>
<evidence type="ECO:0000256" key="2">
    <source>
        <dbReference type="ARBA" id="ARBA00008017"/>
    </source>
</evidence>
<dbReference type="Gene3D" id="1.10.287.1260">
    <property type="match status" value="1"/>
</dbReference>
<dbReference type="Pfam" id="PF00924">
    <property type="entry name" value="MS_channel_2nd"/>
    <property type="match status" value="1"/>
</dbReference>
<comment type="similarity">
    <text evidence="2">Belongs to the MscS (TC 1.A.23) family.</text>
</comment>
<dbReference type="InterPro" id="IPR010920">
    <property type="entry name" value="LSM_dom_sf"/>
</dbReference>
<dbReference type="Gene3D" id="3.30.70.100">
    <property type="match status" value="1"/>
</dbReference>
<dbReference type="InterPro" id="IPR006685">
    <property type="entry name" value="MscS_channel_2nd"/>
</dbReference>
<dbReference type="EMBL" id="AAWS01000025">
    <property type="protein sequence ID" value="EAY27290.1"/>
    <property type="molecule type" value="Genomic_DNA"/>
</dbReference>
<keyword evidence="4 7" id="KW-0812">Transmembrane</keyword>
<keyword evidence="6 7" id="KW-0472">Membrane</keyword>
<dbReference type="InterPro" id="IPR049142">
    <property type="entry name" value="MS_channel_1st"/>
</dbReference>
<evidence type="ECO:0000256" key="4">
    <source>
        <dbReference type="ARBA" id="ARBA00022692"/>
    </source>
</evidence>
<evidence type="ECO:0000259" key="8">
    <source>
        <dbReference type="Pfam" id="PF00924"/>
    </source>
</evidence>
<evidence type="ECO:0000313" key="11">
    <source>
        <dbReference type="EMBL" id="EAY27290.1"/>
    </source>
</evidence>
<dbReference type="RefSeq" id="WP_002699989.1">
    <property type="nucleotide sequence ID" value="NZ_AAWS01000025.1"/>
</dbReference>
<protein>
    <submittedName>
        <fullName evidence="11">Putative mechanosensitive channel protein</fullName>
    </submittedName>
</protein>
<evidence type="ECO:0000313" key="12">
    <source>
        <dbReference type="Proteomes" id="UP000004095"/>
    </source>
</evidence>
<dbReference type="Proteomes" id="UP000004095">
    <property type="component" value="Unassembled WGS sequence"/>
</dbReference>
<feature type="domain" description="Mechanosensitive ion channel MscS C-terminal" evidence="9">
    <location>
        <begin position="188"/>
        <end position="273"/>
    </location>
</feature>
<dbReference type="SUPFAM" id="SSF50182">
    <property type="entry name" value="Sm-like ribonucleoproteins"/>
    <property type="match status" value="1"/>
</dbReference>
<proteinExistence type="inferred from homology"/>
<dbReference type="InterPro" id="IPR023408">
    <property type="entry name" value="MscS_beta-dom_sf"/>
</dbReference>
<dbReference type="SUPFAM" id="SSF82861">
    <property type="entry name" value="Mechanosensitive channel protein MscS (YggB), transmembrane region"/>
    <property type="match status" value="1"/>
</dbReference>
<dbReference type="InterPro" id="IPR049278">
    <property type="entry name" value="MS_channel_C"/>
</dbReference>
<dbReference type="AlphaFoldDB" id="A1ZQY5"/>
<dbReference type="InterPro" id="IPR011014">
    <property type="entry name" value="MscS_channel_TM-2"/>
</dbReference>
<keyword evidence="3" id="KW-1003">Cell membrane</keyword>
<evidence type="ECO:0000256" key="1">
    <source>
        <dbReference type="ARBA" id="ARBA00004651"/>
    </source>
</evidence>
<name>A1ZQY5_MICM2</name>
<comment type="subcellular location">
    <subcellularLocation>
        <location evidence="1">Cell membrane</location>
        <topology evidence="1">Multi-pass membrane protein</topology>
    </subcellularLocation>
</comment>
<evidence type="ECO:0000259" key="10">
    <source>
        <dbReference type="Pfam" id="PF21088"/>
    </source>
</evidence>
<feature type="domain" description="Mechanosensitive ion channel transmembrane helices 2/3" evidence="10">
    <location>
        <begin position="72"/>
        <end position="114"/>
    </location>
</feature>
<dbReference type="Pfam" id="PF21082">
    <property type="entry name" value="MS_channel_3rd"/>
    <property type="match status" value="1"/>
</dbReference>
<dbReference type="PANTHER" id="PTHR30221:SF1">
    <property type="entry name" value="SMALL-CONDUCTANCE MECHANOSENSITIVE CHANNEL"/>
    <property type="match status" value="1"/>
</dbReference>
<dbReference type="GO" id="GO:0008381">
    <property type="term" value="F:mechanosensitive monoatomic ion channel activity"/>
    <property type="evidence" value="ECO:0007669"/>
    <property type="project" value="InterPro"/>
</dbReference>
<dbReference type="OrthoDB" id="1522493at2"/>
<dbReference type="Pfam" id="PF21088">
    <property type="entry name" value="MS_channel_1st"/>
    <property type="match status" value="1"/>
</dbReference>
<dbReference type="Gene3D" id="2.30.30.60">
    <property type="match status" value="1"/>
</dbReference>
<comment type="caution">
    <text evidence="11">The sequence shown here is derived from an EMBL/GenBank/DDBJ whole genome shotgun (WGS) entry which is preliminary data.</text>
</comment>
<gene>
    <name evidence="11" type="ORF">M23134_06600</name>
</gene>
<accession>A1ZQY5</accession>
<evidence type="ECO:0000256" key="7">
    <source>
        <dbReference type="SAM" id="Phobius"/>
    </source>
</evidence>
<organism evidence="11 12">
    <name type="scientific">Microscilla marina ATCC 23134</name>
    <dbReference type="NCBI Taxonomy" id="313606"/>
    <lineage>
        <taxon>Bacteria</taxon>
        <taxon>Pseudomonadati</taxon>
        <taxon>Bacteroidota</taxon>
        <taxon>Cytophagia</taxon>
        <taxon>Cytophagales</taxon>
        <taxon>Microscillaceae</taxon>
        <taxon>Microscilla</taxon>
    </lineage>
</organism>
<keyword evidence="5 7" id="KW-1133">Transmembrane helix</keyword>
<feature type="transmembrane region" description="Helical" evidence="7">
    <location>
        <begin position="68"/>
        <end position="88"/>
    </location>
</feature>
<feature type="transmembrane region" description="Helical" evidence="7">
    <location>
        <begin position="94"/>
        <end position="113"/>
    </location>
</feature>
<evidence type="ECO:0000256" key="3">
    <source>
        <dbReference type="ARBA" id="ARBA00022475"/>
    </source>
</evidence>
<keyword evidence="12" id="KW-1185">Reference proteome</keyword>
<dbReference type="GO" id="GO:0005886">
    <property type="term" value="C:plasma membrane"/>
    <property type="evidence" value="ECO:0007669"/>
    <property type="project" value="UniProtKB-SubCell"/>
</dbReference>
<evidence type="ECO:0000256" key="6">
    <source>
        <dbReference type="ARBA" id="ARBA00023136"/>
    </source>
</evidence>
<dbReference type="SUPFAM" id="SSF82689">
    <property type="entry name" value="Mechanosensitive channel protein MscS (YggB), C-terminal domain"/>
    <property type="match status" value="1"/>
</dbReference>
<evidence type="ECO:0000256" key="5">
    <source>
        <dbReference type="ARBA" id="ARBA00022989"/>
    </source>
</evidence>
<dbReference type="InterPro" id="IPR011066">
    <property type="entry name" value="MscS_channel_C_sf"/>
</dbReference>
<sequence>MFLSLISEAYTIILKELNLWFEVFVKFLPNFLLALLVMFVFHQIAKFAKRISLRIFAKFSDSSTINSVLVQLLFITIELVGIFVALNVLDLSKAVTSLLAGAGVVGLALSFAFQDLATNFISGFFIVTQKPFVLGDLIKTNDYQGHVKEINLRTVMIEDLDGQDIILPSKMIIQNPLTNYSLVRKRRVNLTIGVDYGSDLGKVKEVTVKTIKQLSVVDTSKGGIIIDFNEFGGSSITFTLRFWIGRSEESDHNNAIAQAIMAITEAYRKSDINIPFPIRTLHMKPKQSDEKNN</sequence>
<feature type="transmembrane region" description="Helical" evidence="7">
    <location>
        <begin position="27"/>
        <end position="48"/>
    </location>
</feature>
<dbReference type="PANTHER" id="PTHR30221">
    <property type="entry name" value="SMALL-CONDUCTANCE MECHANOSENSITIVE CHANNEL"/>
    <property type="match status" value="1"/>
</dbReference>
<dbReference type="InterPro" id="IPR045275">
    <property type="entry name" value="MscS_archaea/bacteria_type"/>
</dbReference>
<feature type="domain" description="Mechanosensitive ion channel MscS" evidence="8">
    <location>
        <begin position="115"/>
        <end position="181"/>
    </location>
</feature>
<evidence type="ECO:0000259" key="9">
    <source>
        <dbReference type="Pfam" id="PF21082"/>
    </source>
</evidence>